<reference evidence="2 3" key="1">
    <citation type="submission" date="2018-06" db="EMBL/GenBank/DDBJ databases">
        <title>Comparative genomics of Brasilonema spp. strains.</title>
        <authorList>
            <person name="Alvarenga D.O."/>
            <person name="Fiore M.F."/>
            <person name="Varani A.M."/>
        </authorList>
    </citation>
    <scope>NUCLEOTIDE SEQUENCE [LARGE SCALE GENOMIC DNA]</scope>
    <source>
        <strain evidence="2 3">CENA114</strain>
        <plasmid evidence="3">pboct1</plasmid>
    </source>
</reference>
<feature type="transmembrane region" description="Helical" evidence="1">
    <location>
        <begin position="141"/>
        <end position="165"/>
    </location>
</feature>
<dbReference type="RefSeq" id="WP_169266905.1">
    <property type="nucleotide sequence ID" value="NZ_CAWOXK010000002.1"/>
</dbReference>
<proteinExistence type="predicted"/>
<keyword evidence="1" id="KW-1133">Transmembrane helix</keyword>
<accession>A0A856MR89</accession>
<dbReference type="Proteomes" id="UP000503129">
    <property type="component" value="Plasmid pBOCT1"/>
</dbReference>
<feature type="transmembrane region" description="Helical" evidence="1">
    <location>
        <begin position="95"/>
        <end position="121"/>
    </location>
</feature>
<organism evidence="2 3">
    <name type="scientific">Brasilonema sennae CENA114</name>
    <dbReference type="NCBI Taxonomy" id="415709"/>
    <lineage>
        <taxon>Bacteria</taxon>
        <taxon>Bacillati</taxon>
        <taxon>Cyanobacteriota</taxon>
        <taxon>Cyanophyceae</taxon>
        <taxon>Nostocales</taxon>
        <taxon>Scytonemataceae</taxon>
        <taxon>Brasilonema</taxon>
        <taxon>Bromeliae group (in: Brasilonema)</taxon>
    </lineage>
</organism>
<keyword evidence="3" id="KW-1185">Reference proteome</keyword>
<name>A0A856MR89_9CYAN</name>
<evidence type="ECO:0000313" key="2">
    <source>
        <dbReference type="EMBL" id="QDL12680.1"/>
    </source>
</evidence>
<geneLocation type="plasmid" evidence="3">
    <name>pboct1</name>
</geneLocation>
<dbReference type="EMBL" id="CP030119">
    <property type="protein sequence ID" value="QDL12680.1"/>
    <property type="molecule type" value="Genomic_DNA"/>
</dbReference>
<protein>
    <submittedName>
        <fullName evidence="2">Uncharacterized protein</fullName>
    </submittedName>
</protein>
<gene>
    <name evidence="2" type="ORF">DP114_33570</name>
</gene>
<dbReference type="KEGG" id="bsen:DP114_33570"/>
<keyword evidence="2" id="KW-0614">Plasmid</keyword>
<keyword evidence="1" id="KW-0812">Transmembrane</keyword>
<evidence type="ECO:0000256" key="1">
    <source>
        <dbReference type="SAM" id="Phobius"/>
    </source>
</evidence>
<keyword evidence="1" id="KW-0472">Membrane</keyword>
<dbReference type="AlphaFoldDB" id="A0A856MR89"/>
<sequence>MRTNYDPDYNKDYTSYEQEYGYLVSARRRRTWKENGTIAGLMAVGTGLMIVDLSIHNMVMASLAFATAIVALMPKEANSLLSNFEKWQQKYGINIYTIMFCLVGAVFLLDMSVAPASAQFMNSAEKFFTNEKYFPGIDKKITGFIFAVLRGLFLIYLAIGLIRVVQAARNDEDWQTIARTPIIIAITVVVGDILAGLVVGTGGG</sequence>
<feature type="transmembrane region" description="Helical" evidence="1">
    <location>
        <begin position="177"/>
        <end position="199"/>
    </location>
</feature>
<feature type="transmembrane region" description="Helical" evidence="1">
    <location>
        <begin position="57"/>
        <end position="74"/>
    </location>
</feature>
<evidence type="ECO:0000313" key="3">
    <source>
        <dbReference type="Proteomes" id="UP000503129"/>
    </source>
</evidence>